<evidence type="ECO:0000313" key="1">
    <source>
        <dbReference type="EMBL" id="KAK9106984.1"/>
    </source>
</evidence>
<protein>
    <submittedName>
        <fullName evidence="1">Uncharacterized protein</fullName>
    </submittedName>
</protein>
<dbReference type="EMBL" id="JBBNAF010000010">
    <property type="protein sequence ID" value="KAK9106984.1"/>
    <property type="molecule type" value="Genomic_DNA"/>
</dbReference>
<name>A0AAP0F8S0_9MAGN</name>
<comment type="caution">
    <text evidence="1">The sequence shown here is derived from an EMBL/GenBank/DDBJ whole genome shotgun (WGS) entry which is preliminary data.</text>
</comment>
<keyword evidence="2" id="KW-1185">Reference proteome</keyword>
<sequence>MIYAFRLIREQSIMSSSFVEVTSHCPLLLCLVRDRPVRQRATALLLNAVHRAAADAAADSPLLVGVLVDRAAARCLPPQPCYLRVRRCCWPSAPSHHLPPPPLA</sequence>
<evidence type="ECO:0000313" key="2">
    <source>
        <dbReference type="Proteomes" id="UP001420932"/>
    </source>
</evidence>
<dbReference type="Proteomes" id="UP001420932">
    <property type="component" value="Unassembled WGS sequence"/>
</dbReference>
<dbReference type="AlphaFoldDB" id="A0AAP0F8S0"/>
<proteinExistence type="predicted"/>
<organism evidence="1 2">
    <name type="scientific">Stephania yunnanensis</name>
    <dbReference type="NCBI Taxonomy" id="152371"/>
    <lineage>
        <taxon>Eukaryota</taxon>
        <taxon>Viridiplantae</taxon>
        <taxon>Streptophyta</taxon>
        <taxon>Embryophyta</taxon>
        <taxon>Tracheophyta</taxon>
        <taxon>Spermatophyta</taxon>
        <taxon>Magnoliopsida</taxon>
        <taxon>Ranunculales</taxon>
        <taxon>Menispermaceae</taxon>
        <taxon>Menispermoideae</taxon>
        <taxon>Cissampelideae</taxon>
        <taxon>Stephania</taxon>
    </lineage>
</organism>
<accession>A0AAP0F8S0</accession>
<gene>
    <name evidence="1" type="ORF">Syun_022995</name>
</gene>
<reference evidence="1 2" key="1">
    <citation type="submission" date="2024-01" db="EMBL/GenBank/DDBJ databases">
        <title>Genome assemblies of Stephania.</title>
        <authorList>
            <person name="Yang L."/>
        </authorList>
    </citation>
    <scope>NUCLEOTIDE SEQUENCE [LARGE SCALE GENOMIC DNA]</scope>
    <source>
        <strain evidence="1">YNDBR</strain>
        <tissue evidence="1">Leaf</tissue>
    </source>
</reference>